<reference evidence="3 4" key="1">
    <citation type="journal article" date="2019" name="Int. J. Syst. Evol. Microbiol.">
        <title>The Global Catalogue of Microorganisms (GCM) 10K type strain sequencing project: providing services to taxonomists for standard genome sequencing and annotation.</title>
        <authorList>
            <consortium name="The Broad Institute Genomics Platform"/>
            <consortium name="The Broad Institute Genome Sequencing Center for Infectious Disease"/>
            <person name="Wu L."/>
            <person name="Ma J."/>
        </authorList>
    </citation>
    <scope>NUCLEOTIDE SEQUENCE [LARGE SCALE GENOMIC DNA]</scope>
    <source>
        <strain evidence="3 4">PSR21</strain>
    </source>
</reference>
<evidence type="ECO:0000256" key="1">
    <source>
        <dbReference type="ARBA" id="ARBA00022741"/>
    </source>
</evidence>
<dbReference type="PANTHER" id="PTHR43384:SF6">
    <property type="entry name" value="SEPTUM SITE-DETERMINING PROTEIN MIND HOMOLOG, CHLOROPLASTIC"/>
    <property type="match status" value="1"/>
</dbReference>
<proteinExistence type="predicted"/>
<dbReference type="RefSeq" id="WP_276303208.1">
    <property type="nucleotide sequence ID" value="NZ_CP119992.1"/>
</dbReference>
<dbReference type="Gene3D" id="3.40.50.300">
    <property type="entry name" value="P-loop containing nucleotide triphosphate hydrolases"/>
    <property type="match status" value="1"/>
</dbReference>
<organism evidence="3 4">
    <name type="scientific">Halomarina halobia</name>
    <dbReference type="NCBI Taxonomy" id="3033386"/>
    <lineage>
        <taxon>Archaea</taxon>
        <taxon>Methanobacteriati</taxon>
        <taxon>Methanobacteriota</taxon>
        <taxon>Stenosarchaea group</taxon>
        <taxon>Halobacteria</taxon>
        <taxon>Halobacteriales</taxon>
        <taxon>Natronomonadaceae</taxon>
        <taxon>Halomarina</taxon>
    </lineage>
</organism>
<dbReference type="InterPro" id="IPR027417">
    <property type="entry name" value="P-loop_NTPase"/>
</dbReference>
<dbReference type="Proteomes" id="UP001596547">
    <property type="component" value="Unassembled WGS sequence"/>
</dbReference>
<name>A0ABD6AAV6_9EURY</name>
<dbReference type="GO" id="GO:0005524">
    <property type="term" value="F:ATP binding"/>
    <property type="evidence" value="ECO:0007669"/>
    <property type="project" value="UniProtKB-KW"/>
</dbReference>
<protein>
    <submittedName>
        <fullName evidence="3">ParA family protein</fullName>
    </submittedName>
</protein>
<evidence type="ECO:0000313" key="3">
    <source>
        <dbReference type="EMBL" id="MFC7317545.1"/>
    </source>
</evidence>
<evidence type="ECO:0000256" key="2">
    <source>
        <dbReference type="ARBA" id="ARBA00022840"/>
    </source>
</evidence>
<dbReference type="EMBL" id="JBHTBF010000002">
    <property type="protein sequence ID" value="MFC7317545.1"/>
    <property type="molecule type" value="Genomic_DNA"/>
</dbReference>
<keyword evidence="1" id="KW-0547">Nucleotide-binding</keyword>
<comment type="caution">
    <text evidence="3">The sequence shown here is derived from an EMBL/GenBank/DDBJ whole genome shotgun (WGS) entry which is preliminary data.</text>
</comment>
<gene>
    <name evidence="3" type="ORF">ACFQPE_12205</name>
</gene>
<dbReference type="InterPro" id="IPR050625">
    <property type="entry name" value="ParA/MinD_ATPase"/>
</dbReference>
<dbReference type="PANTHER" id="PTHR43384">
    <property type="entry name" value="SEPTUM SITE-DETERMINING PROTEIN MIND HOMOLOG, CHLOROPLASTIC-RELATED"/>
    <property type="match status" value="1"/>
</dbReference>
<evidence type="ECO:0000313" key="4">
    <source>
        <dbReference type="Proteomes" id="UP001596547"/>
    </source>
</evidence>
<dbReference type="AlphaFoldDB" id="A0ABD6AAV6"/>
<dbReference type="GeneID" id="79315782"/>
<sequence length="247" mass="25357">MTGYSLVGATGGAGTTRLALEFGALLARGGHDVAVLDAAYATQGLVDHCPTYPDADVTELALDPDAPLEAGLVDFASDAEGRLAVCPARAPFERLARAKTPEAARRFEARIEEAGGRFDYVLVDTPPVAANQAVAAVTACASVSVVAPPGQRGRAALVRARDRLADLGVEVDSVVVNRPESVDDAPDADAVVPESTGTDPAAVPVCAAADGPFAAGVADAVTTLFGVRVEVEVGDDGVRERLRSLRR</sequence>
<dbReference type="SUPFAM" id="SSF52540">
    <property type="entry name" value="P-loop containing nucleoside triphosphate hydrolases"/>
    <property type="match status" value="1"/>
</dbReference>
<keyword evidence="2" id="KW-0067">ATP-binding</keyword>
<accession>A0ABD6AAV6</accession>
<keyword evidence="4" id="KW-1185">Reference proteome</keyword>